<dbReference type="OrthoDB" id="5711096at2"/>
<dbReference type="KEGG" id="xbc:ELE36_17230"/>
<proteinExistence type="predicted"/>
<dbReference type="InterPro" id="IPR015943">
    <property type="entry name" value="WD40/YVTN_repeat-like_dom_sf"/>
</dbReference>
<evidence type="ECO:0000313" key="3">
    <source>
        <dbReference type="Proteomes" id="UP000291562"/>
    </source>
</evidence>
<reference evidence="2 3" key="1">
    <citation type="submission" date="2019-01" db="EMBL/GenBank/DDBJ databases">
        <title>Pseudolysobacter antarctica gen. nov., sp. nov., isolated from Fildes Peninsula, Antarctica.</title>
        <authorList>
            <person name="Wei Z."/>
            <person name="Peng F."/>
        </authorList>
    </citation>
    <scope>NUCLEOTIDE SEQUENCE [LARGE SCALE GENOMIC DNA]</scope>
    <source>
        <strain evidence="2 3">AQ6-296</strain>
    </source>
</reference>
<dbReference type="InterPro" id="IPR052025">
    <property type="entry name" value="Xyloglucanase_GH74"/>
</dbReference>
<dbReference type="PANTHER" id="PTHR43739:SF5">
    <property type="entry name" value="EXO-ALPHA-SIALIDASE"/>
    <property type="match status" value="1"/>
</dbReference>
<dbReference type="PANTHER" id="PTHR43739">
    <property type="entry name" value="XYLOGLUCANASE (EUROFUNG)"/>
    <property type="match status" value="1"/>
</dbReference>
<dbReference type="AlphaFoldDB" id="A0A411HNB4"/>
<dbReference type="Proteomes" id="UP000291562">
    <property type="component" value="Chromosome"/>
</dbReference>
<keyword evidence="3" id="KW-1185">Reference proteome</keyword>
<dbReference type="RefSeq" id="WP_129835481.1">
    <property type="nucleotide sequence ID" value="NZ_CP035704.1"/>
</dbReference>
<name>A0A411HNB4_9GAMM</name>
<evidence type="ECO:0000313" key="2">
    <source>
        <dbReference type="EMBL" id="QBB71964.1"/>
    </source>
</evidence>
<accession>A0A411HNB4</accession>
<dbReference type="EMBL" id="CP035704">
    <property type="protein sequence ID" value="QBB71964.1"/>
    <property type="molecule type" value="Genomic_DNA"/>
</dbReference>
<feature type="chain" id="PRO_5019176043" description="Exo-alpha-sialidase" evidence="1">
    <location>
        <begin position="26"/>
        <end position="1009"/>
    </location>
</feature>
<keyword evidence="1" id="KW-0732">Signal</keyword>
<dbReference type="Gene3D" id="2.130.10.10">
    <property type="entry name" value="YVTN repeat-like/Quinoprotein amine dehydrogenase"/>
    <property type="match status" value="5"/>
</dbReference>
<evidence type="ECO:0008006" key="4">
    <source>
        <dbReference type="Google" id="ProtNLM"/>
    </source>
</evidence>
<gene>
    <name evidence="2" type="ORF">ELE36_17230</name>
</gene>
<evidence type="ECO:0000256" key="1">
    <source>
        <dbReference type="SAM" id="SignalP"/>
    </source>
</evidence>
<protein>
    <recommendedName>
        <fullName evidence="4">Exo-alpha-sialidase</fullName>
    </recommendedName>
</protein>
<sequence>MYKLRASYWIALCCVALAITGAAIAGPADWSGQGPFGGSVYALRADPLLGSRIYAYTSNGFFRSDDGGTSWQLEETGLAESHPATGVFVADVNTSGGVWLFDDYGRLYHSTDAGSNWSPTGFTAPAVPNFATNGFAQGTGAVLWYSAGSNGLLKSTDGGATFAAVGGVFAGQAAQFVVTNPTNPLQVVVGLSSVATCSTGNCAIYYSSNGGSSWFASTFDGVTLPSVLSPGVQMQRSLKAVSFGPSGSHRIYALYSDLVNYYQAYLIRSDNDGAAWKGYDQSTPGASLPQTGVTLPGVALAASPSAVDTVYLDSAISTNGGTSFTPLSSSGRTTNGTILPSISAIALHAGYPSRVLAGTSFAGIYLSNNSGSSWSGSNDGLAATNIRALLIHPQDHTRLFAGYGDALSDPSPAFYRSTTAGTWNISNSGLNAYQLRTLAFDQTTTGVIGSTVIFAVGNGFDGAASPVNRNTGIYKSADGGLTWSTIGNGLPKSTTTSTGHYAGALRTIITDPRSCAAPPPSGPCVSGPLLTLYATGGGTTRNPDGTFGSVHQWRVMKSIDGGVNWVTSETGLPADQVNGDGSGSEVDGVTPIVIDPTNSQILYIGTFASGYDALFNSASPTVPTGVFKSIDGGGHWTQASNGLPTYPGAASIHSVYNTLSLIIDPAHPQTLWVSTINANFNLPGEIYKTTDGAANWTVSNAGVSGPDVRALLVDPTDSTVLYAASGGLGPANPGGVYKSIDSGTTWSSISLGLPAQSALSLALDPVDPTVLYAGTSGGVYSITQLPDADADGVPDLIENAGPNGGDGNGDNTPDALQPTVSTTAPGLLGTFGWQAGVEGIADGSRAQQLSQKLQQLQHGQSIDANGTQGGYFTVQIISGDCTHAVDVSAVLAGPLGVDSDAHHGTYSYTRGLLRFELPLCTNAVVDITFNGATFGPGWSWRYYGPSTPGDNSTLGWHNATSLVQSQTGNKWRVNLVAGQFGSYRPAGANSILFEGGPAFNEEIFKDGFQ</sequence>
<organism evidence="2 3">
    <name type="scientific">Pseudolysobacter antarcticus</name>
    <dbReference type="NCBI Taxonomy" id="2511995"/>
    <lineage>
        <taxon>Bacteria</taxon>
        <taxon>Pseudomonadati</taxon>
        <taxon>Pseudomonadota</taxon>
        <taxon>Gammaproteobacteria</taxon>
        <taxon>Lysobacterales</taxon>
        <taxon>Rhodanobacteraceae</taxon>
        <taxon>Pseudolysobacter</taxon>
    </lineage>
</organism>
<dbReference type="SUPFAM" id="SSF110296">
    <property type="entry name" value="Oligoxyloglucan reducing end-specific cellobiohydrolase"/>
    <property type="match status" value="3"/>
</dbReference>
<feature type="signal peptide" evidence="1">
    <location>
        <begin position="1"/>
        <end position="25"/>
    </location>
</feature>
<dbReference type="GO" id="GO:0010411">
    <property type="term" value="P:xyloglucan metabolic process"/>
    <property type="evidence" value="ECO:0007669"/>
    <property type="project" value="TreeGrafter"/>
</dbReference>